<evidence type="ECO:0000259" key="9">
    <source>
        <dbReference type="PROSITE" id="PS50110"/>
    </source>
</evidence>
<gene>
    <name evidence="10" type="primary">ARR3</name>
    <name evidence="10" type="ORF">AXF42_Ash015864</name>
</gene>
<feature type="domain" description="Response regulatory" evidence="9">
    <location>
        <begin position="23"/>
        <end position="143"/>
    </location>
</feature>
<evidence type="ECO:0000256" key="8">
    <source>
        <dbReference type="PROSITE-ProRule" id="PRU00169"/>
    </source>
</evidence>
<keyword evidence="2" id="KW-0932">Cytokinin signaling pathway</keyword>
<dbReference type="CDD" id="cd17581">
    <property type="entry name" value="REC_typeA_ARR"/>
    <property type="match status" value="1"/>
</dbReference>
<dbReference type="FunFam" id="3.40.50.2300:FF:000159">
    <property type="entry name" value="Two-component response regulator ORR5"/>
    <property type="match status" value="1"/>
</dbReference>
<dbReference type="Gene3D" id="3.40.50.2300">
    <property type="match status" value="1"/>
</dbReference>
<dbReference type="PROSITE" id="PS50110">
    <property type="entry name" value="RESPONSE_REGULATORY"/>
    <property type="match status" value="1"/>
</dbReference>
<evidence type="ECO:0000313" key="11">
    <source>
        <dbReference type="Proteomes" id="UP000236161"/>
    </source>
</evidence>
<name>A0A2H9ZXS2_9ASPA</name>
<evidence type="ECO:0000256" key="2">
    <source>
        <dbReference type="ARBA" id="ARBA00022864"/>
    </source>
</evidence>
<organism evidence="10 11">
    <name type="scientific">Apostasia shenzhenica</name>
    <dbReference type="NCBI Taxonomy" id="1088818"/>
    <lineage>
        <taxon>Eukaryota</taxon>
        <taxon>Viridiplantae</taxon>
        <taxon>Streptophyta</taxon>
        <taxon>Embryophyta</taxon>
        <taxon>Tracheophyta</taxon>
        <taxon>Spermatophyta</taxon>
        <taxon>Magnoliopsida</taxon>
        <taxon>Liliopsida</taxon>
        <taxon>Asparagales</taxon>
        <taxon>Orchidaceae</taxon>
        <taxon>Apostasioideae</taxon>
        <taxon>Apostasia</taxon>
    </lineage>
</organism>
<protein>
    <submittedName>
        <fullName evidence="10">Two-component response regulator ARR3</fullName>
    </submittedName>
</protein>
<reference evidence="10 11" key="1">
    <citation type="journal article" date="2017" name="Nature">
        <title>The Apostasia genome and the evolution of orchids.</title>
        <authorList>
            <person name="Zhang G.Q."/>
            <person name="Liu K.W."/>
            <person name="Li Z."/>
            <person name="Lohaus R."/>
            <person name="Hsiao Y.Y."/>
            <person name="Niu S.C."/>
            <person name="Wang J.Y."/>
            <person name="Lin Y.C."/>
            <person name="Xu Q."/>
            <person name="Chen L.J."/>
            <person name="Yoshida K."/>
            <person name="Fujiwara S."/>
            <person name="Wang Z.W."/>
            <person name="Zhang Y.Q."/>
            <person name="Mitsuda N."/>
            <person name="Wang M."/>
            <person name="Liu G.H."/>
            <person name="Pecoraro L."/>
            <person name="Huang H.X."/>
            <person name="Xiao X.J."/>
            <person name="Lin M."/>
            <person name="Wu X.Y."/>
            <person name="Wu W.L."/>
            <person name="Chen Y.Y."/>
            <person name="Chang S.B."/>
            <person name="Sakamoto S."/>
            <person name="Ohme-Takagi M."/>
            <person name="Yagi M."/>
            <person name="Zeng S.J."/>
            <person name="Shen C.Y."/>
            <person name="Yeh C.M."/>
            <person name="Luo Y.B."/>
            <person name="Tsai W.C."/>
            <person name="Van de Peer Y."/>
            <person name="Liu Z.J."/>
        </authorList>
    </citation>
    <scope>NUCLEOTIDE SEQUENCE [LARGE SCALE GENOMIC DNA]</scope>
    <source>
        <strain evidence="11">cv. Shenzhen</strain>
        <tissue evidence="10">Stem</tissue>
    </source>
</reference>
<dbReference type="InterPro" id="IPR011006">
    <property type="entry name" value="CheY-like_superfamily"/>
</dbReference>
<dbReference type="STRING" id="1088818.A0A2H9ZXS2"/>
<evidence type="ECO:0000256" key="7">
    <source>
        <dbReference type="ARBA" id="ARBA00043855"/>
    </source>
</evidence>
<feature type="modified residue" description="4-aspartylphosphate" evidence="8">
    <location>
        <position position="76"/>
    </location>
</feature>
<keyword evidence="3" id="KW-0902">Two-component regulatory system</keyword>
<dbReference type="EMBL" id="KZ452995">
    <property type="protein sequence ID" value="PKA48101.1"/>
    <property type="molecule type" value="Genomic_DNA"/>
</dbReference>
<dbReference type="InterPro" id="IPR001789">
    <property type="entry name" value="Sig_transdc_resp-reg_receiver"/>
</dbReference>
<keyword evidence="5" id="KW-0804">Transcription</keyword>
<dbReference type="SUPFAM" id="SSF52172">
    <property type="entry name" value="CheY-like"/>
    <property type="match status" value="1"/>
</dbReference>
<dbReference type="Pfam" id="PF00072">
    <property type="entry name" value="Response_reg"/>
    <property type="match status" value="1"/>
</dbReference>
<keyword evidence="11" id="KW-1185">Reference proteome</keyword>
<dbReference type="AlphaFoldDB" id="A0A2H9ZXS2"/>
<evidence type="ECO:0000256" key="4">
    <source>
        <dbReference type="ARBA" id="ARBA00023015"/>
    </source>
</evidence>
<evidence type="ECO:0000256" key="1">
    <source>
        <dbReference type="ARBA" id="ARBA00022553"/>
    </source>
</evidence>
<dbReference type="Proteomes" id="UP000236161">
    <property type="component" value="Unassembled WGS sequence"/>
</dbReference>
<evidence type="ECO:0000256" key="3">
    <source>
        <dbReference type="ARBA" id="ARBA00023012"/>
    </source>
</evidence>
<evidence type="ECO:0000256" key="5">
    <source>
        <dbReference type="ARBA" id="ARBA00023163"/>
    </source>
</evidence>
<evidence type="ECO:0000256" key="6">
    <source>
        <dbReference type="ARBA" id="ARBA00038244"/>
    </source>
</evidence>
<comment type="similarity">
    <text evidence="6">Belongs to the ARR family. Type-A subfamily.</text>
</comment>
<dbReference type="GO" id="GO:0000160">
    <property type="term" value="P:phosphorelay signal transduction system"/>
    <property type="evidence" value="ECO:0007669"/>
    <property type="project" value="UniProtKB-KW"/>
</dbReference>
<dbReference type="InterPro" id="IPR045279">
    <property type="entry name" value="ARR-like"/>
</dbReference>
<accession>A0A2H9ZXS2</accession>
<dbReference type="OrthoDB" id="60033at2759"/>
<dbReference type="SMART" id="SM00448">
    <property type="entry name" value="REC"/>
    <property type="match status" value="1"/>
</dbReference>
<dbReference type="GO" id="GO:0009736">
    <property type="term" value="P:cytokinin-activated signaling pathway"/>
    <property type="evidence" value="ECO:0007669"/>
    <property type="project" value="UniProtKB-KW"/>
</dbReference>
<comment type="function">
    <text evidence="7">Functions as a response regulator involved in His-to-Asp phosphorelay signal transduction system. Phosphorylation of the Asp residue in the receiver domain activates the ability of the protein to promote the transcription of target genes. Type-A response regulators seem to act as negative regulators of the cytokinin signaling.</text>
</comment>
<evidence type="ECO:0000313" key="10">
    <source>
        <dbReference type="EMBL" id="PKA48101.1"/>
    </source>
</evidence>
<dbReference type="PANTHER" id="PTHR43874:SF106">
    <property type="entry name" value="TWO-COMPONENT RESPONSE REGULATOR ORR4"/>
    <property type="match status" value="1"/>
</dbReference>
<sequence>MCCSRLLSSASMSAAGEELPETHVLAVDDSSVDRALVAHLLRRSKYRVTTVDSGRKALELLGVMLQERNVSMIITDFWMPEMTGFELLKEIKGSTELKEIPVVIMSSENVPNRISRCLEEGAEDFLIKPLQPSDVSRLCNRLFR</sequence>
<dbReference type="PANTHER" id="PTHR43874">
    <property type="entry name" value="TWO-COMPONENT RESPONSE REGULATOR"/>
    <property type="match status" value="1"/>
</dbReference>
<proteinExistence type="inferred from homology"/>
<keyword evidence="4" id="KW-0805">Transcription regulation</keyword>
<keyword evidence="1 8" id="KW-0597">Phosphoprotein</keyword>